<name>A0A1G8JLT1_9RHOB</name>
<dbReference type="STRING" id="571298.SAMN04488026_10023"/>
<proteinExistence type="predicted"/>
<dbReference type="RefSeq" id="WP_093147911.1">
    <property type="nucleotide sequence ID" value="NZ_FNEK01000002.1"/>
</dbReference>
<dbReference type="InterPro" id="IPR029063">
    <property type="entry name" value="SAM-dependent_MTases_sf"/>
</dbReference>
<protein>
    <recommendedName>
        <fullName evidence="3">Methyltransferase domain-containing protein</fullName>
    </recommendedName>
</protein>
<evidence type="ECO:0000313" key="2">
    <source>
        <dbReference type="Proteomes" id="UP000199382"/>
    </source>
</evidence>
<dbReference type="SUPFAM" id="SSF53335">
    <property type="entry name" value="S-adenosyl-L-methionine-dependent methyltransferases"/>
    <property type="match status" value="1"/>
</dbReference>
<dbReference type="EMBL" id="FNEK01000002">
    <property type="protein sequence ID" value="SDI32116.1"/>
    <property type="molecule type" value="Genomic_DNA"/>
</dbReference>
<organism evidence="1 2">
    <name type="scientific">Aliiruegeria lutimaris</name>
    <dbReference type="NCBI Taxonomy" id="571298"/>
    <lineage>
        <taxon>Bacteria</taxon>
        <taxon>Pseudomonadati</taxon>
        <taxon>Pseudomonadota</taxon>
        <taxon>Alphaproteobacteria</taxon>
        <taxon>Rhodobacterales</taxon>
        <taxon>Roseobacteraceae</taxon>
        <taxon>Aliiruegeria</taxon>
    </lineage>
</organism>
<reference evidence="1 2" key="1">
    <citation type="submission" date="2016-10" db="EMBL/GenBank/DDBJ databases">
        <authorList>
            <person name="de Groot N.N."/>
        </authorList>
    </citation>
    <scope>NUCLEOTIDE SEQUENCE [LARGE SCALE GENOMIC DNA]</scope>
    <source>
        <strain evidence="1 2">DSM 25294</strain>
    </source>
</reference>
<evidence type="ECO:0008006" key="3">
    <source>
        <dbReference type="Google" id="ProtNLM"/>
    </source>
</evidence>
<dbReference type="OrthoDB" id="7867002at2"/>
<evidence type="ECO:0000313" key="1">
    <source>
        <dbReference type="EMBL" id="SDI32116.1"/>
    </source>
</evidence>
<dbReference type="CDD" id="cd02440">
    <property type="entry name" value="AdoMet_MTases"/>
    <property type="match status" value="1"/>
</dbReference>
<dbReference type="Gene3D" id="3.40.50.150">
    <property type="entry name" value="Vaccinia Virus protein VP39"/>
    <property type="match status" value="1"/>
</dbReference>
<keyword evidence="2" id="KW-1185">Reference proteome</keyword>
<accession>A0A1G8JLT1</accession>
<dbReference type="Proteomes" id="UP000199382">
    <property type="component" value="Unassembled WGS sequence"/>
</dbReference>
<dbReference type="AlphaFoldDB" id="A0A1G8JLT1"/>
<gene>
    <name evidence="1" type="ORF">SAMN04488026_10023</name>
</gene>
<sequence>MAVLHENQSLEQIAQRLHGLREEIHAQCQLIARELDKADRMNRPAIFAAQTRITHQIHQLRQLIPQFDAAYHAAGETLEVDGDARQIRPPDWLAFSAQVGLMRNWANGWNTVQARISEQCPPRRRSLEYQREKAGPVHTAALDAADRTMAQLLCVLAPNQPSAATGRAGYGTQTGLSQSEFMALALACWRVLKAQDRHERTRFLDVGCGVGLQVLSALQFFDEAYGLERDPDCAQAARDLFSNAGAPKAGVLEGEARNFASYDMFDAIHICLPLKASRELRELEDYVIASARPETLLIVGHAGFAPRAEALGCARLSTRLYLTGTAPRKATSLRRKAELIGTNVTPESTPLRSVWEPILQASRRRGY</sequence>